<dbReference type="PROSITE" id="PS51077">
    <property type="entry name" value="HTH_ICLR"/>
    <property type="match status" value="1"/>
</dbReference>
<dbReference type="Proteomes" id="UP000243688">
    <property type="component" value="Unassembled WGS sequence"/>
</dbReference>
<sequence>MSDKISANKYAVPALERAHAVLLELSEHRGGMRLTDLSRRLGVNKSSMFCLLKTMESLGWVEKSSDDVYTLGSALAAFGSTFFRGQALIDRFYRTAVETRDRLGETIQLARLEGADVFYLAKLEAPFPVQIASEPGMRFPAHATGLGKALLATLADDEVRKRLSDPLPRLTPATIGTVTELLDELADVRRQGVAFDREEAVIGFRCAAAPVFGPDGRAVAAVSVSMPRHHWEQKRDAAVREIRALAQRLSVNANV</sequence>
<keyword evidence="1" id="KW-0805">Transcription regulation</keyword>
<dbReference type="InterPro" id="IPR036388">
    <property type="entry name" value="WH-like_DNA-bd_sf"/>
</dbReference>
<dbReference type="PANTHER" id="PTHR30136">
    <property type="entry name" value="HELIX-TURN-HELIX TRANSCRIPTIONAL REGULATOR, ICLR FAMILY"/>
    <property type="match status" value="1"/>
</dbReference>
<dbReference type="Gene3D" id="1.10.10.10">
    <property type="entry name" value="Winged helix-like DNA-binding domain superfamily/Winged helix DNA-binding domain"/>
    <property type="match status" value="1"/>
</dbReference>
<gene>
    <name evidence="6" type="ORF">BLM47_08955</name>
</gene>
<evidence type="ECO:0000259" key="5">
    <source>
        <dbReference type="PROSITE" id="PS51078"/>
    </source>
</evidence>
<keyword evidence="2" id="KW-0238">DNA-binding</keyword>
<dbReference type="InterPro" id="IPR029016">
    <property type="entry name" value="GAF-like_dom_sf"/>
</dbReference>
<reference evidence="6 7" key="1">
    <citation type="submission" date="2016-12" db="EMBL/GenBank/DDBJ databases">
        <title>Candidatus Reconcilibacillus cellulovorans genome.</title>
        <authorList>
            <person name="Kolinko S."/>
            <person name="Wu Y.-W."/>
            <person name="Tachea F."/>
            <person name="Denzel E."/>
            <person name="Hiras J."/>
            <person name="Baecker N."/>
            <person name="Chan L.J."/>
            <person name="Eichorst S.A."/>
            <person name="Frey D."/>
            <person name="Adams P.D."/>
            <person name="Pray T."/>
            <person name="Tanjore D."/>
            <person name="Petzold C.J."/>
            <person name="Gladden J.M."/>
            <person name="Simmons B.A."/>
            <person name="Singer S.W."/>
        </authorList>
    </citation>
    <scope>NUCLEOTIDE SEQUENCE [LARGE SCALE GENOMIC DNA]</scope>
    <source>
        <strain evidence="6">JTherm</strain>
    </source>
</reference>
<dbReference type="GO" id="GO:0003677">
    <property type="term" value="F:DNA binding"/>
    <property type="evidence" value="ECO:0007669"/>
    <property type="project" value="UniProtKB-KW"/>
</dbReference>
<dbReference type="GO" id="GO:0045892">
    <property type="term" value="P:negative regulation of DNA-templated transcription"/>
    <property type="evidence" value="ECO:0007669"/>
    <property type="project" value="TreeGrafter"/>
</dbReference>
<dbReference type="Pfam" id="PF09339">
    <property type="entry name" value="HTH_IclR"/>
    <property type="match status" value="1"/>
</dbReference>
<evidence type="ECO:0000259" key="4">
    <source>
        <dbReference type="PROSITE" id="PS51077"/>
    </source>
</evidence>
<feature type="domain" description="HTH iclR-type" evidence="4">
    <location>
        <begin position="12"/>
        <end position="73"/>
    </location>
</feature>
<keyword evidence="3" id="KW-0804">Transcription</keyword>
<organism evidence="6 7">
    <name type="scientific">Candidatus Reconcilbacillus cellulovorans</name>
    <dbReference type="NCBI Taxonomy" id="1906605"/>
    <lineage>
        <taxon>Bacteria</taxon>
        <taxon>Bacillati</taxon>
        <taxon>Bacillota</taxon>
        <taxon>Bacilli</taxon>
        <taxon>Bacillales</taxon>
        <taxon>Paenibacillaceae</taxon>
        <taxon>Candidatus Reconcilbacillus</taxon>
    </lineage>
</organism>
<comment type="caution">
    <text evidence="6">The sequence shown here is derived from an EMBL/GenBank/DDBJ whole genome shotgun (WGS) entry which is preliminary data.</text>
</comment>
<dbReference type="Pfam" id="PF01614">
    <property type="entry name" value="IclR_C"/>
    <property type="match status" value="1"/>
</dbReference>
<dbReference type="PROSITE" id="PS51078">
    <property type="entry name" value="ICLR_ED"/>
    <property type="match status" value="1"/>
</dbReference>
<dbReference type="SUPFAM" id="SSF46785">
    <property type="entry name" value="Winged helix' DNA-binding domain"/>
    <property type="match status" value="1"/>
</dbReference>
<evidence type="ECO:0000313" key="7">
    <source>
        <dbReference type="Proteomes" id="UP000243688"/>
    </source>
</evidence>
<accession>A0A2A6DZD7</accession>
<dbReference type="SMART" id="SM00346">
    <property type="entry name" value="HTH_ICLR"/>
    <property type="match status" value="1"/>
</dbReference>
<proteinExistence type="predicted"/>
<dbReference type="GO" id="GO:0003700">
    <property type="term" value="F:DNA-binding transcription factor activity"/>
    <property type="evidence" value="ECO:0007669"/>
    <property type="project" value="TreeGrafter"/>
</dbReference>
<dbReference type="PANTHER" id="PTHR30136:SF24">
    <property type="entry name" value="HTH-TYPE TRANSCRIPTIONAL REPRESSOR ALLR"/>
    <property type="match status" value="1"/>
</dbReference>
<dbReference type="InterPro" id="IPR036390">
    <property type="entry name" value="WH_DNA-bd_sf"/>
</dbReference>
<evidence type="ECO:0000256" key="2">
    <source>
        <dbReference type="ARBA" id="ARBA00023125"/>
    </source>
</evidence>
<evidence type="ECO:0000256" key="1">
    <source>
        <dbReference type="ARBA" id="ARBA00023015"/>
    </source>
</evidence>
<evidence type="ECO:0000256" key="3">
    <source>
        <dbReference type="ARBA" id="ARBA00023163"/>
    </source>
</evidence>
<evidence type="ECO:0000313" key="6">
    <source>
        <dbReference type="EMBL" id="PDO10052.1"/>
    </source>
</evidence>
<feature type="domain" description="IclR-ED" evidence="5">
    <location>
        <begin position="74"/>
        <end position="255"/>
    </location>
</feature>
<dbReference type="AlphaFoldDB" id="A0A2A6DZD7"/>
<dbReference type="InterPro" id="IPR050707">
    <property type="entry name" value="HTH_MetabolicPath_Reg"/>
</dbReference>
<dbReference type="InterPro" id="IPR014757">
    <property type="entry name" value="Tscrpt_reg_IclR_C"/>
</dbReference>
<protein>
    <recommendedName>
        <fullName evidence="8">IclR family transcriptional regulator</fullName>
    </recommendedName>
</protein>
<name>A0A2A6DZD7_9BACL</name>
<dbReference type="EMBL" id="MOXJ01000020">
    <property type="protein sequence ID" value="PDO10052.1"/>
    <property type="molecule type" value="Genomic_DNA"/>
</dbReference>
<dbReference type="SUPFAM" id="SSF55781">
    <property type="entry name" value="GAF domain-like"/>
    <property type="match status" value="1"/>
</dbReference>
<dbReference type="InterPro" id="IPR005471">
    <property type="entry name" value="Tscrpt_reg_IclR_N"/>
</dbReference>
<dbReference type="Gene3D" id="3.30.450.40">
    <property type="match status" value="1"/>
</dbReference>
<evidence type="ECO:0008006" key="8">
    <source>
        <dbReference type="Google" id="ProtNLM"/>
    </source>
</evidence>